<name>A0A5S3PFY4_9RHOB</name>
<dbReference type="PANTHER" id="PTHR43685:SF11">
    <property type="entry name" value="GLYCOSYLTRANSFERASE TAGX-RELATED"/>
    <property type="match status" value="1"/>
</dbReference>
<proteinExistence type="predicted"/>
<sequence length="289" mass="32408">MREWPTISVVIPNLNCAGFLERTIRSVLAQAYPKLDLIMVDGGSTDGSLEIIERHRASFSHVIWGPDTGQANAINKGFAKATGQILSWINSDDMLMPGGLSKVGRIFAQYGDIDWIVGNSTIIDETDKIRMSPAPRPHSARRFLAGDYQWVQQESCYWRRSLWDKAGGALNEDLRLAVDGDLWLRFFAHARLIPVKTRLGAFRIRTGQRSEDIEAYHAEMLAAIERHRPALIQGMSAPIDRFRDLPLLVRSREEAEAQFPGLDADDPALLRMSRVALDAVKLRLFGAGR</sequence>
<dbReference type="Proteomes" id="UP000309550">
    <property type="component" value="Unassembled WGS sequence"/>
</dbReference>
<dbReference type="Pfam" id="PF00535">
    <property type="entry name" value="Glycos_transf_2"/>
    <property type="match status" value="1"/>
</dbReference>
<dbReference type="AlphaFoldDB" id="A0A5S3PFY4"/>
<evidence type="ECO:0000313" key="2">
    <source>
        <dbReference type="EMBL" id="TMM52957.1"/>
    </source>
</evidence>
<feature type="domain" description="Glycosyltransferase 2-like" evidence="1">
    <location>
        <begin position="8"/>
        <end position="136"/>
    </location>
</feature>
<dbReference type="InterPro" id="IPR001173">
    <property type="entry name" value="Glyco_trans_2-like"/>
</dbReference>
<evidence type="ECO:0000259" key="1">
    <source>
        <dbReference type="Pfam" id="PF00535"/>
    </source>
</evidence>
<evidence type="ECO:0000313" key="3">
    <source>
        <dbReference type="Proteomes" id="UP000309550"/>
    </source>
</evidence>
<organism evidence="2 3">
    <name type="scientific">Sulfitobacter sabulilitoris</name>
    <dbReference type="NCBI Taxonomy" id="2562655"/>
    <lineage>
        <taxon>Bacteria</taxon>
        <taxon>Pseudomonadati</taxon>
        <taxon>Pseudomonadota</taxon>
        <taxon>Alphaproteobacteria</taxon>
        <taxon>Rhodobacterales</taxon>
        <taxon>Roseobacteraceae</taxon>
        <taxon>Sulfitobacter</taxon>
    </lineage>
</organism>
<dbReference type="EMBL" id="VANS01000002">
    <property type="protein sequence ID" value="TMM52957.1"/>
    <property type="molecule type" value="Genomic_DNA"/>
</dbReference>
<keyword evidence="3" id="KW-1185">Reference proteome</keyword>
<dbReference type="InterPro" id="IPR050834">
    <property type="entry name" value="Glycosyltransf_2"/>
</dbReference>
<comment type="caution">
    <text evidence="2">The sequence shown here is derived from an EMBL/GenBank/DDBJ whole genome shotgun (WGS) entry which is preliminary data.</text>
</comment>
<dbReference type="CDD" id="cd06433">
    <property type="entry name" value="GT_2_WfgS_like"/>
    <property type="match status" value="1"/>
</dbReference>
<protein>
    <submittedName>
        <fullName evidence="2">Glycosyltransferase</fullName>
    </submittedName>
</protein>
<dbReference type="OrthoDB" id="5291101at2"/>
<dbReference type="SUPFAM" id="SSF53448">
    <property type="entry name" value="Nucleotide-diphospho-sugar transferases"/>
    <property type="match status" value="1"/>
</dbReference>
<dbReference type="PANTHER" id="PTHR43685">
    <property type="entry name" value="GLYCOSYLTRANSFERASE"/>
    <property type="match status" value="1"/>
</dbReference>
<dbReference type="GO" id="GO:0016740">
    <property type="term" value="F:transferase activity"/>
    <property type="evidence" value="ECO:0007669"/>
    <property type="project" value="UniProtKB-KW"/>
</dbReference>
<dbReference type="Gene3D" id="3.90.550.10">
    <property type="entry name" value="Spore Coat Polysaccharide Biosynthesis Protein SpsA, Chain A"/>
    <property type="match status" value="1"/>
</dbReference>
<keyword evidence="2" id="KW-0808">Transferase</keyword>
<dbReference type="RefSeq" id="WP_138662499.1">
    <property type="nucleotide sequence ID" value="NZ_VANS01000002.1"/>
</dbReference>
<reference evidence="2 3" key="1">
    <citation type="submission" date="2019-05" db="EMBL/GenBank/DDBJ databases">
        <title>Sulfitobacter sabulilitoris sp. nov., isolated from a marine sand.</title>
        <authorList>
            <person name="Yoon J.-H."/>
        </authorList>
    </citation>
    <scope>NUCLEOTIDE SEQUENCE [LARGE SCALE GENOMIC DNA]</scope>
    <source>
        <strain evidence="2 3">HSMS-29</strain>
    </source>
</reference>
<gene>
    <name evidence="2" type="ORF">FDT80_11985</name>
</gene>
<dbReference type="InterPro" id="IPR029044">
    <property type="entry name" value="Nucleotide-diphossugar_trans"/>
</dbReference>
<accession>A0A5S3PFY4</accession>